<dbReference type="AlphaFoldDB" id="A0A5N5T4N1"/>
<evidence type="ECO:0000256" key="6">
    <source>
        <dbReference type="PROSITE-ProRule" id="PRU00259"/>
    </source>
</evidence>
<feature type="region of interest" description="Disordered" evidence="7">
    <location>
        <begin position="203"/>
        <end position="261"/>
    </location>
</feature>
<evidence type="ECO:0000313" key="8">
    <source>
        <dbReference type="EMBL" id="KAB7501029.1"/>
    </source>
</evidence>
<dbReference type="GO" id="GO:0005737">
    <property type="term" value="C:cytoplasm"/>
    <property type="evidence" value="ECO:0007669"/>
    <property type="project" value="TreeGrafter"/>
</dbReference>
<sequence>MYRFHNCQILSGEPEVTTTTTTYSVDYGPKTFDGPVTPIGPSQDIPDVDGEERKHLISRKKTEHTTQKFPPEYSATEYSSPPSVHSGYAMDSYRPHSPSSEAGSRGQYEGYSAPPTGTYDYDVYSRGAPPPHDDYYGYPGHAPGGYPAHFRDPAGGEYPPSGYAELDGTLMPPNGRDPYRNTPSPALHGVPSERYDGVYEEEPFLGDYPDEGFQGRIPEVGSYPSREGAESSYRNSEEYRGLDSEGADGGYASTRDLEQYPVGETDVYGQLKHTDRSSFNNLNGGVSSTSHNSHLVNPYEESPTQRAPSANTTPLAHPSPQMSVPVTPLIPSHTSPGPSTPYETYAPASLLRSPSADSTSRVRWRDPDLHEVIDFLSNPNNIVKANAAAYLQHLCYMDDATKQKTRILGGIPPLVALLAHDLSELHRNACGALRNLSYGRQNDENKRAIKDAGGLPALVRLLRKTLDNEVKELVTGILWNLSSCEDLKQSILDETLGVLVSHVIIPCSGWDGGEVERDPNNDVWWSTVFKNASGIIRNISSAGEYARTKLRHCPGLVDSLFCVIKLAIQGNSHDNKSVENCVCILRNLSYRCQEVEDPNYDKHQPPTQSRATAASKGDNLGCFGGSRKKKEMVGGQLKDLESGQRSTGPRGQPVRGMELLWQPELVVQPYLALLSDCSNPETLEAAAGAIQNLAACYWQPSIDVRAAVRKEKGLPILVELLRMEVDRVVCAVATALRNLAIDQRNKELIGKYAMRDLVQKLPSQNSHDATTSDETIAAVLATLNEVIKRNAEFSRSLLEAGGVDRLVYITRQRGRYSTRVVKFASQVLFSMWGHQELREVYKKAGWKEQDFVSKSVAARNAAGGANSPTANNTLNRPMASQGGTRYEDRTIQRSNNQNKHQYQRREEVPLADLGYGGDGGMAPGGVRTYGLLQGKPGEPVYAKVNREKKRNRQYDSGGLYISTGDEWGEAPPAYSAIHPVPPASSSNYSEPNIMMNPLLADAANNNEIFSTMGSMEQTGRPSEPAGDSWEKEKMKKKGNF</sequence>
<feature type="region of interest" description="Disordered" evidence="7">
    <location>
        <begin position="57"/>
        <end position="117"/>
    </location>
</feature>
<gene>
    <name evidence="8" type="primary">CTNND2</name>
    <name evidence="8" type="ORF">Anas_00495</name>
</gene>
<dbReference type="InterPro" id="IPR000225">
    <property type="entry name" value="Armadillo"/>
</dbReference>
<dbReference type="SUPFAM" id="SSF48371">
    <property type="entry name" value="ARM repeat"/>
    <property type="match status" value="1"/>
</dbReference>
<feature type="region of interest" description="Disordered" evidence="7">
    <location>
        <begin position="1012"/>
        <end position="1040"/>
    </location>
</feature>
<comment type="subcellular location">
    <subcellularLocation>
        <location evidence="1">Cell junction</location>
    </subcellularLocation>
</comment>
<dbReference type="GO" id="GO:0005912">
    <property type="term" value="C:adherens junction"/>
    <property type="evidence" value="ECO:0007669"/>
    <property type="project" value="TreeGrafter"/>
</dbReference>
<dbReference type="PROSITE" id="PS50176">
    <property type="entry name" value="ARM_REPEAT"/>
    <property type="match status" value="3"/>
</dbReference>
<protein>
    <submittedName>
        <fullName evidence="8">Catenin delta-2</fullName>
    </submittedName>
</protein>
<reference evidence="8 9" key="1">
    <citation type="journal article" date="2019" name="PLoS Biol.">
        <title>Sex chromosomes control vertical transmission of feminizing Wolbachia symbionts in an isopod.</title>
        <authorList>
            <person name="Becking T."/>
            <person name="Chebbi M.A."/>
            <person name="Giraud I."/>
            <person name="Moumen B."/>
            <person name="Laverre T."/>
            <person name="Caubet Y."/>
            <person name="Peccoud J."/>
            <person name="Gilbert C."/>
            <person name="Cordaux R."/>
        </authorList>
    </citation>
    <scope>NUCLEOTIDE SEQUENCE [LARGE SCALE GENOMIC DNA]</scope>
    <source>
        <strain evidence="8">ANa2</strain>
        <tissue evidence="8">Whole body excluding digestive tract and cuticle</tissue>
    </source>
</reference>
<dbReference type="InterPro" id="IPR011989">
    <property type="entry name" value="ARM-like"/>
</dbReference>
<dbReference type="Pfam" id="PF00514">
    <property type="entry name" value="Arm"/>
    <property type="match status" value="4"/>
</dbReference>
<feature type="compositionally biased region" description="Polar residues" evidence="7">
    <location>
        <begin position="866"/>
        <end position="875"/>
    </location>
</feature>
<feature type="region of interest" description="Disordered" evidence="7">
    <location>
        <begin position="861"/>
        <end position="884"/>
    </location>
</feature>
<comment type="caution">
    <text evidence="8">The sequence shown here is derived from an EMBL/GenBank/DDBJ whole genome shotgun (WGS) entry which is preliminary data.</text>
</comment>
<dbReference type="OrthoDB" id="3245100at2759"/>
<dbReference type="InterPro" id="IPR028435">
    <property type="entry name" value="Plakophilin/d_Catenin"/>
</dbReference>
<organism evidence="8 9">
    <name type="scientific">Armadillidium nasatum</name>
    <dbReference type="NCBI Taxonomy" id="96803"/>
    <lineage>
        <taxon>Eukaryota</taxon>
        <taxon>Metazoa</taxon>
        <taxon>Ecdysozoa</taxon>
        <taxon>Arthropoda</taxon>
        <taxon>Crustacea</taxon>
        <taxon>Multicrustacea</taxon>
        <taxon>Malacostraca</taxon>
        <taxon>Eumalacostraca</taxon>
        <taxon>Peracarida</taxon>
        <taxon>Isopoda</taxon>
        <taxon>Oniscidea</taxon>
        <taxon>Crinocheta</taxon>
        <taxon>Armadillidiidae</taxon>
        <taxon>Armadillidium</taxon>
    </lineage>
</organism>
<dbReference type="EMBL" id="SEYY01011953">
    <property type="protein sequence ID" value="KAB7501029.1"/>
    <property type="molecule type" value="Genomic_DNA"/>
</dbReference>
<keyword evidence="3" id="KW-0677">Repeat</keyword>
<dbReference type="SMART" id="SM00185">
    <property type="entry name" value="ARM"/>
    <property type="match status" value="6"/>
</dbReference>
<keyword evidence="5" id="KW-0965">Cell junction</keyword>
<dbReference type="GO" id="GO:0005886">
    <property type="term" value="C:plasma membrane"/>
    <property type="evidence" value="ECO:0007669"/>
    <property type="project" value="TreeGrafter"/>
</dbReference>
<feature type="compositionally biased region" description="Polar residues" evidence="7">
    <location>
        <begin position="302"/>
        <end position="324"/>
    </location>
</feature>
<keyword evidence="4" id="KW-0130">Cell adhesion</keyword>
<dbReference type="GO" id="GO:0005634">
    <property type="term" value="C:nucleus"/>
    <property type="evidence" value="ECO:0007669"/>
    <property type="project" value="TreeGrafter"/>
</dbReference>
<evidence type="ECO:0000313" key="9">
    <source>
        <dbReference type="Proteomes" id="UP000326759"/>
    </source>
</evidence>
<dbReference type="GO" id="GO:0098609">
    <property type="term" value="P:cell-cell adhesion"/>
    <property type="evidence" value="ECO:0007669"/>
    <property type="project" value="InterPro"/>
</dbReference>
<dbReference type="PANTHER" id="PTHR10372:SF27">
    <property type="entry name" value="ADHERENS JUNCTION PROTEIN P120"/>
    <property type="match status" value="1"/>
</dbReference>
<evidence type="ECO:0000256" key="4">
    <source>
        <dbReference type="ARBA" id="ARBA00022889"/>
    </source>
</evidence>
<dbReference type="Gene3D" id="1.25.10.10">
    <property type="entry name" value="Leucine-rich Repeat Variant"/>
    <property type="match status" value="1"/>
</dbReference>
<dbReference type="PANTHER" id="PTHR10372">
    <property type="entry name" value="PLAKOPHILLIN-RELATED"/>
    <property type="match status" value="1"/>
</dbReference>
<name>A0A5N5T4N1_9CRUS</name>
<keyword evidence="9" id="KW-1185">Reference proteome</keyword>
<comment type="similarity">
    <text evidence="2">Belongs to the beta-catenin family.</text>
</comment>
<feature type="repeat" description="ARM" evidence="6">
    <location>
        <begin position="712"/>
        <end position="749"/>
    </location>
</feature>
<feature type="repeat" description="ARM" evidence="6">
    <location>
        <begin position="409"/>
        <end position="454"/>
    </location>
</feature>
<dbReference type="InterPro" id="IPR016024">
    <property type="entry name" value="ARM-type_fold"/>
</dbReference>
<dbReference type="Proteomes" id="UP000326759">
    <property type="component" value="Unassembled WGS sequence"/>
</dbReference>
<feature type="repeat" description="ARM" evidence="6">
    <location>
        <begin position="453"/>
        <end position="496"/>
    </location>
</feature>
<accession>A0A5N5T4N1</accession>
<evidence type="ECO:0000256" key="1">
    <source>
        <dbReference type="ARBA" id="ARBA00004282"/>
    </source>
</evidence>
<evidence type="ECO:0000256" key="3">
    <source>
        <dbReference type="ARBA" id="ARBA00022737"/>
    </source>
</evidence>
<feature type="non-terminal residue" evidence="8">
    <location>
        <position position="1040"/>
    </location>
</feature>
<feature type="region of interest" description="Disordered" evidence="7">
    <location>
        <begin position="275"/>
        <end position="342"/>
    </location>
</feature>
<feature type="compositionally biased region" description="Polar residues" evidence="7">
    <location>
        <begin position="277"/>
        <end position="295"/>
    </location>
</feature>
<evidence type="ECO:0000256" key="7">
    <source>
        <dbReference type="SAM" id="MobiDB-lite"/>
    </source>
</evidence>
<evidence type="ECO:0000256" key="2">
    <source>
        <dbReference type="ARBA" id="ARBA00005462"/>
    </source>
</evidence>
<feature type="region of interest" description="Disordered" evidence="7">
    <location>
        <begin position="597"/>
        <end position="653"/>
    </location>
</feature>
<evidence type="ECO:0000256" key="5">
    <source>
        <dbReference type="ARBA" id="ARBA00022949"/>
    </source>
</evidence>
<proteinExistence type="inferred from homology"/>